<accession>A0AAW1BTH6</accession>
<dbReference type="InterPro" id="IPR050169">
    <property type="entry name" value="Krueppel_C2H2_ZnF"/>
</dbReference>
<dbReference type="PANTHER" id="PTHR23232:SF133">
    <property type="entry name" value="RIKEN CDNA 1700020N01 GENE"/>
    <property type="match status" value="1"/>
</dbReference>
<sequence>MQEPLKPVVLEAPEMTEGLSHPSMEQPWGSISEEQSPLCGRSAIAQGSVTFEEVAVYFTEEEWALLDPSQRALHGEVMLENARNVAALGTFAGKQ</sequence>
<dbReference type="InterPro" id="IPR036051">
    <property type="entry name" value="KRAB_dom_sf"/>
</dbReference>
<gene>
    <name evidence="3" type="ORF">NXF25_004244</name>
</gene>
<comment type="caution">
    <text evidence="3">The sequence shown here is derived from an EMBL/GenBank/DDBJ whole genome shotgun (WGS) entry which is preliminary data.</text>
</comment>
<protein>
    <submittedName>
        <fullName evidence="3">Zinc finger protein</fullName>
    </submittedName>
</protein>
<keyword evidence="4" id="KW-1185">Reference proteome</keyword>
<evidence type="ECO:0000256" key="1">
    <source>
        <dbReference type="SAM" id="MobiDB-lite"/>
    </source>
</evidence>
<dbReference type="PROSITE" id="PS50805">
    <property type="entry name" value="KRAB"/>
    <property type="match status" value="1"/>
</dbReference>
<proteinExistence type="predicted"/>
<dbReference type="PANTHER" id="PTHR23232">
    <property type="entry name" value="KRAB DOMAIN C2H2 ZINC FINGER"/>
    <property type="match status" value="1"/>
</dbReference>
<dbReference type="Gene3D" id="6.10.140.140">
    <property type="match status" value="1"/>
</dbReference>
<evidence type="ECO:0000313" key="3">
    <source>
        <dbReference type="EMBL" id="KAK9405470.1"/>
    </source>
</evidence>
<dbReference type="CDD" id="cd07765">
    <property type="entry name" value="KRAB_A-box"/>
    <property type="match status" value="1"/>
</dbReference>
<evidence type="ECO:0000259" key="2">
    <source>
        <dbReference type="PROSITE" id="PS50805"/>
    </source>
</evidence>
<dbReference type="SMART" id="SM00349">
    <property type="entry name" value="KRAB"/>
    <property type="match status" value="1"/>
</dbReference>
<reference evidence="3 4" key="1">
    <citation type="journal article" date="2024" name="Proc. Natl. Acad. Sci. U.S.A.">
        <title>The genetic regulatory architecture and epigenomic basis for age-related changes in rattlesnake venom.</title>
        <authorList>
            <person name="Hogan M.P."/>
            <person name="Holding M.L."/>
            <person name="Nystrom G.S."/>
            <person name="Colston T.J."/>
            <person name="Bartlett D.A."/>
            <person name="Mason A.J."/>
            <person name="Ellsworth S.A."/>
            <person name="Rautsaw R.M."/>
            <person name="Lawrence K.C."/>
            <person name="Strickland J.L."/>
            <person name="He B."/>
            <person name="Fraser P."/>
            <person name="Margres M.J."/>
            <person name="Gilbert D.M."/>
            <person name="Gibbs H.L."/>
            <person name="Parkinson C.L."/>
            <person name="Rokyta D.R."/>
        </authorList>
    </citation>
    <scope>NUCLEOTIDE SEQUENCE [LARGE SCALE GENOMIC DNA]</scope>
    <source>
        <strain evidence="3">DRR0105</strain>
    </source>
</reference>
<feature type="region of interest" description="Disordered" evidence="1">
    <location>
        <begin position="1"/>
        <end position="35"/>
    </location>
</feature>
<dbReference type="EMBL" id="JAOTOJ010000002">
    <property type="protein sequence ID" value="KAK9405470.1"/>
    <property type="molecule type" value="Genomic_DNA"/>
</dbReference>
<dbReference type="Proteomes" id="UP001474421">
    <property type="component" value="Unassembled WGS sequence"/>
</dbReference>
<dbReference type="SUPFAM" id="SSF109640">
    <property type="entry name" value="KRAB domain (Kruppel-associated box)"/>
    <property type="match status" value="1"/>
</dbReference>
<organism evidence="3 4">
    <name type="scientific">Crotalus adamanteus</name>
    <name type="common">Eastern diamondback rattlesnake</name>
    <dbReference type="NCBI Taxonomy" id="8729"/>
    <lineage>
        <taxon>Eukaryota</taxon>
        <taxon>Metazoa</taxon>
        <taxon>Chordata</taxon>
        <taxon>Craniata</taxon>
        <taxon>Vertebrata</taxon>
        <taxon>Euteleostomi</taxon>
        <taxon>Lepidosauria</taxon>
        <taxon>Squamata</taxon>
        <taxon>Bifurcata</taxon>
        <taxon>Unidentata</taxon>
        <taxon>Episquamata</taxon>
        <taxon>Toxicofera</taxon>
        <taxon>Serpentes</taxon>
        <taxon>Colubroidea</taxon>
        <taxon>Viperidae</taxon>
        <taxon>Crotalinae</taxon>
        <taxon>Crotalus</taxon>
    </lineage>
</organism>
<dbReference type="InterPro" id="IPR001909">
    <property type="entry name" value="KRAB"/>
</dbReference>
<dbReference type="GO" id="GO:0006355">
    <property type="term" value="P:regulation of DNA-templated transcription"/>
    <property type="evidence" value="ECO:0007669"/>
    <property type="project" value="InterPro"/>
</dbReference>
<name>A0AAW1BTH6_CROAD</name>
<dbReference type="AlphaFoldDB" id="A0AAW1BTH6"/>
<dbReference type="Pfam" id="PF01352">
    <property type="entry name" value="KRAB"/>
    <property type="match status" value="1"/>
</dbReference>
<evidence type="ECO:0000313" key="4">
    <source>
        <dbReference type="Proteomes" id="UP001474421"/>
    </source>
</evidence>
<feature type="domain" description="KRAB" evidence="2">
    <location>
        <begin position="49"/>
        <end position="95"/>
    </location>
</feature>